<dbReference type="Proteomes" id="UP000054007">
    <property type="component" value="Unassembled WGS sequence"/>
</dbReference>
<gene>
    <name evidence="2" type="ORF">CYLTODRAFT_345203</name>
</gene>
<evidence type="ECO:0000313" key="3">
    <source>
        <dbReference type="Proteomes" id="UP000054007"/>
    </source>
</evidence>
<accession>A0A0D7BNP9</accession>
<dbReference type="Pfam" id="PF20526">
    <property type="entry name" value="DUF6741"/>
    <property type="match status" value="1"/>
</dbReference>
<proteinExistence type="predicted"/>
<dbReference type="EMBL" id="KN880450">
    <property type="protein sequence ID" value="KIY71804.1"/>
    <property type="molecule type" value="Genomic_DNA"/>
</dbReference>
<dbReference type="AlphaFoldDB" id="A0A0D7BNP9"/>
<name>A0A0D7BNP9_9AGAR</name>
<evidence type="ECO:0000259" key="1">
    <source>
        <dbReference type="Pfam" id="PF20526"/>
    </source>
</evidence>
<dbReference type="OrthoDB" id="10268011at2759"/>
<protein>
    <recommendedName>
        <fullName evidence="1">DUF6741 domain-containing protein</fullName>
    </recommendedName>
</protein>
<sequence length="128" mass="15096">MFEIFRRSLRIRFKQKGSLTSGITLGDAQQPGMRLNNKDDYFLSDIHPNVGDTIFLQMSWHRYPDMTYQVPLASFDGRLDLESLARRVARSCAHYFQNNRIAVSWDRLELKYLEELEYGVWQPVLSTF</sequence>
<organism evidence="2 3">
    <name type="scientific">Cylindrobasidium torrendii FP15055 ss-10</name>
    <dbReference type="NCBI Taxonomy" id="1314674"/>
    <lineage>
        <taxon>Eukaryota</taxon>
        <taxon>Fungi</taxon>
        <taxon>Dikarya</taxon>
        <taxon>Basidiomycota</taxon>
        <taxon>Agaricomycotina</taxon>
        <taxon>Agaricomycetes</taxon>
        <taxon>Agaricomycetidae</taxon>
        <taxon>Agaricales</taxon>
        <taxon>Marasmiineae</taxon>
        <taxon>Physalacriaceae</taxon>
        <taxon>Cylindrobasidium</taxon>
    </lineage>
</organism>
<feature type="domain" description="DUF6741" evidence="1">
    <location>
        <begin position="7"/>
        <end position="127"/>
    </location>
</feature>
<keyword evidence="3" id="KW-1185">Reference proteome</keyword>
<reference evidence="2 3" key="1">
    <citation type="journal article" date="2015" name="Fungal Genet. Biol.">
        <title>Evolution of novel wood decay mechanisms in Agaricales revealed by the genome sequences of Fistulina hepatica and Cylindrobasidium torrendii.</title>
        <authorList>
            <person name="Floudas D."/>
            <person name="Held B.W."/>
            <person name="Riley R."/>
            <person name="Nagy L.G."/>
            <person name="Koehler G."/>
            <person name="Ransdell A.S."/>
            <person name="Younus H."/>
            <person name="Chow J."/>
            <person name="Chiniquy J."/>
            <person name="Lipzen A."/>
            <person name="Tritt A."/>
            <person name="Sun H."/>
            <person name="Haridas S."/>
            <person name="LaButti K."/>
            <person name="Ohm R.A."/>
            <person name="Kues U."/>
            <person name="Blanchette R.A."/>
            <person name="Grigoriev I.V."/>
            <person name="Minto R.E."/>
            <person name="Hibbett D.S."/>
        </authorList>
    </citation>
    <scope>NUCLEOTIDE SEQUENCE [LARGE SCALE GENOMIC DNA]</scope>
    <source>
        <strain evidence="2 3">FP15055 ss-10</strain>
    </source>
</reference>
<dbReference type="STRING" id="1314674.A0A0D7BNP9"/>
<dbReference type="InterPro" id="IPR046629">
    <property type="entry name" value="DUF6741"/>
</dbReference>
<evidence type="ECO:0000313" key="2">
    <source>
        <dbReference type="EMBL" id="KIY71804.1"/>
    </source>
</evidence>